<proteinExistence type="predicted"/>
<dbReference type="SUPFAM" id="SSF53697">
    <property type="entry name" value="SIS domain"/>
    <property type="match status" value="1"/>
</dbReference>
<dbReference type="GO" id="GO:0016853">
    <property type="term" value="F:isomerase activity"/>
    <property type="evidence" value="ECO:0007669"/>
    <property type="project" value="UniProtKB-KW"/>
</dbReference>
<dbReference type="EMBL" id="QGDT01000001">
    <property type="protein sequence ID" value="PWJ60388.1"/>
    <property type="molecule type" value="Genomic_DNA"/>
</dbReference>
<comment type="caution">
    <text evidence="2">The sequence shown here is derived from an EMBL/GenBank/DDBJ whole genome shotgun (WGS) entry which is preliminary data.</text>
</comment>
<sequence>MTNQLVDGYISQLKETLDKLDRKEVVQFAEVIENARQNGNKVFIFGNGGSGSTASHFACDINKGVSLGLEKRHRIIALTDNIPTMLAYSNDLSYDEVFVEQLKNFLEPGDVVVGISGSGNSKNVLKAIEYANGQNNLTVGLTGFGGGKLREMAKMSVNANFNDMQISEDIHMILVHLLMKMLPKAEVLS</sequence>
<protein>
    <submittedName>
        <fullName evidence="2">D-sedoheptulose 7-phosphate isomerase</fullName>
    </submittedName>
</protein>
<accession>A0A316AS95</accession>
<dbReference type="CDD" id="cd05006">
    <property type="entry name" value="SIS_GmhA"/>
    <property type="match status" value="1"/>
</dbReference>
<dbReference type="InterPro" id="IPR046348">
    <property type="entry name" value="SIS_dom_sf"/>
</dbReference>
<dbReference type="InterPro" id="IPR035461">
    <property type="entry name" value="GmhA/DiaA"/>
</dbReference>
<dbReference type="GO" id="GO:0097367">
    <property type="term" value="F:carbohydrate derivative binding"/>
    <property type="evidence" value="ECO:0007669"/>
    <property type="project" value="InterPro"/>
</dbReference>
<dbReference type="PROSITE" id="PS51464">
    <property type="entry name" value="SIS"/>
    <property type="match status" value="1"/>
</dbReference>
<dbReference type="Pfam" id="PF13580">
    <property type="entry name" value="SIS_2"/>
    <property type="match status" value="1"/>
</dbReference>
<reference evidence="2 3" key="1">
    <citation type="submission" date="2018-03" db="EMBL/GenBank/DDBJ databases">
        <title>Genomic Encyclopedia of Archaeal and Bacterial Type Strains, Phase II (KMG-II): from individual species to whole genera.</title>
        <authorList>
            <person name="Goeker M."/>
        </authorList>
    </citation>
    <scope>NUCLEOTIDE SEQUENCE [LARGE SCALE GENOMIC DNA]</scope>
    <source>
        <strain evidence="2 3">DSM 100346</strain>
    </source>
</reference>
<evidence type="ECO:0000313" key="3">
    <source>
        <dbReference type="Proteomes" id="UP000245880"/>
    </source>
</evidence>
<dbReference type="OrthoDB" id="9781311at2"/>
<dbReference type="Proteomes" id="UP000245880">
    <property type="component" value="Unassembled WGS sequence"/>
</dbReference>
<evidence type="ECO:0000313" key="2">
    <source>
        <dbReference type="EMBL" id="PWJ60388.1"/>
    </source>
</evidence>
<dbReference type="PANTHER" id="PTHR30390">
    <property type="entry name" value="SEDOHEPTULOSE 7-PHOSPHATE ISOMERASE / DNAA INITIATOR-ASSOCIATING FACTOR FOR REPLICATION INITIATION"/>
    <property type="match status" value="1"/>
</dbReference>
<dbReference type="RefSeq" id="WP_109672578.1">
    <property type="nucleotide sequence ID" value="NZ_QGDT01000001.1"/>
</dbReference>
<dbReference type="AlphaFoldDB" id="A0A316AS95"/>
<evidence type="ECO:0000259" key="1">
    <source>
        <dbReference type="PROSITE" id="PS51464"/>
    </source>
</evidence>
<dbReference type="Gene3D" id="3.40.50.10490">
    <property type="entry name" value="Glucose-6-phosphate isomerase like protein, domain 1"/>
    <property type="match status" value="1"/>
</dbReference>
<dbReference type="PANTHER" id="PTHR30390:SF8">
    <property type="entry name" value="SUGAR ISOMERASE (SIS)"/>
    <property type="match status" value="1"/>
</dbReference>
<feature type="domain" description="SIS" evidence="1">
    <location>
        <begin position="28"/>
        <end position="189"/>
    </location>
</feature>
<keyword evidence="3" id="KW-1185">Reference proteome</keyword>
<keyword evidence="2" id="KW-0413">Isomerase</keyword>
<name>A0A316AS95_9BACT</name>
<dbReference type="GO" id="GO:1901135">
    <property type="term" value="P:carbohydrate derivative metabolic process"/>
    <property type="evidence" value="ECO:0007669"/>
    <property type="project" value="InterPro"/>
</dbReference>
<organism evidence="2 3">
    <name type="scientific">Dyadobacter jejuensis</name>
    <dbReference type="NCBI Taxonomy" id="1082580"/>
    <lineage>
        <taxon>Bacteria</taxon>
        <taxon>Pseudomonadati</taxon>
        <taxon>Bacteroidota</taxon>
        <taxon>Cytophagia</taxon>
        <taxon>Cytophagales</taxon>
        <taxon>Spirosomataceae</taxon>
        <taxon>Dyadobacter</taxon>
    </lineage>
</organism>
<dbReference type="InterPro" id="IPR050099">
    <property type="entry name" value="SIS_GmhA/DiaA_subfam"/>
</dbReference>
<dbReference type="InterPro" id="IPR001347">
    <property type="entry name" value="SIS_dom"/>
</dbReference>
<gene>
    <name evidence="2" type="ORF">CLV98_101572</name>
</gene>